<evidence type="ECO:0000256" key="10">
    <source>
        <dbReference type="ARBA" id="ARBA00022771"/>
    </source>
</evidence>
<comment type="function">
    <text evidence="3">Might act as an E3 ubiquitin-protein ligase, or as part of E3 complex, which accepts ubiquitin from specific E2 ubiquitin-conjugating enzymes and then transfers it to substrates.</text>
</comment>
<feature type="compositionally biased region" description="Acidic residues" evidence="13">
    <location>
        <begin position="54"/>
        <end position="85"/>
    </location>
</feature>
<feature type="domain" description="RING-type" evidence="14">
    <location>
        <begin position="175"/>
        <end position="384"/>
    </location>
</feature>
<dbReference type="InterPro" id="IPR013083">
    <property type="entry name" value="Znf_RING/FYVE/PHD"/>
</dbReference>
<comment type="cofactor">
    <cofactor evidence="2">
        <name>Zn(2+)</name>
        <dbReference type="ChEBI" id="CHEBI:29105"/>
    </cofactor>
</comment>
<evidence type="ECO:0000256" key="2">
    <source>
        <dbReference type="ARBA" id="ARBA00001947"/>
    </source>
</evidence>
<dbReference type="AlphaFoldDB" id="A0A8T0PYM0"/>
<dbReference type="GO" id="GO:0016567">
    <property type="term" value="P:protein ubiquitination"/>
    <property type="evidence" value="ECO:0007669"/>
    <property type="project" value="InterPro"/>
</dbReference>
<dbReference type="PROSITE" id="PS51873">
    <property type="entry name" value="TRIAD"/>
    <property type="match status" value="1"/>
</dbReference>
<dbReference type="Pfam" id="PF21235">
    <property type="entry name" value="UBA_ARI1"/>
    <property type="match status" value="1"/>
</dbReference>
<evidence type="ECO:0000256" key="3">
    <source>
        <dbReference type="ARBA" id="ARBA00003976"/>
    </source>
</evidence>
<evidence type="ECO:0000256" key="4">
    <source>
        <dbReference type="ARBA" id="ARBA00004906"/>
    </source>
</evidence>
<proteinExistence type="inferred from homology"/>
<evidence type="ECO:0000256" key="7">
    <source>
        <dbReference type="ARBA" id="ARBA00022679"/>
    </source>
</evidence>
<dbReference type="Pfam" id="PF22191">
    <property type="entry name" value="IBR_1"/>
    <property type="match status" value="1"/>
</dbReference>
<feature type="region of interest" description="Disordered" evidence="13">
    <location>
        <begin position="1"/>
        <end position="93"/>
    </location>
</feature>
<keyword evidence="9" id="KW-0677">Repeat</keyword>
<dbReference type="InterPro" id="IPR031127">
    <property type="entry name" value="E3_UB_ligase_RBR"/>
</dbReference>
<keyword evidence="11" id="KW-0833">Ubl conjugation pathway</keyword>
<comment type="caution">
    <text evidence="15">The sequence shown here is derived from an EMBL/GenBank/DDBJ whole genome shotgun (WGS) entry which is preliminary data.</text>
</comment>
<name>A0A8T0PYM0_PANVG</name>
<evidence type="ECO:0000313" key="16">
    <source>
        <dbReference type="Proteomes" id="UP000823388"/>
    </source>
</evidence>
<evidence type="ECO:0000256" key="11">
    <source>
        <dbReference type="ARBA" id="ARBA00022786"/>
    </source>
</evidence>
<evidence type="ECO:0000256" key="1">
    <source>
        <dbReference type="ARBA" id="ARBA00001798"/>
    </source>
</evidence>
<dbReference type="EC" id="2.3.2.31" evidence="6"/>
<comment type="pathway">
    <text evidence="4">Protein modification; protein ubiquitination.</text>
</comment>
<evidence type="ECO:0000256" key="13">
    <source>
        <dbReference type="SAM" id="MobiDB-lite"/>
    </source>
</evidence>
<keyword evidence="12" id="KW-0862">Zinc</keyword>
<dbReference type="EMBL" id="CM029051">
    <property type="protein sequence ID" value="KAG2564006.1"/>
    <property type="molecule type" value="Genomic_DNA"/>
</dbReference>
<sequence length="587" mass="65032">MARGDGSDDGYGRRNKRRCGSAGDEDKEISRHERCRVPAGDYPDAGNGGGCDGSGDDDDGDCTGEDDMYDYSDDSEGYLEEEEPKADELPAAAAPNKGYTVLTEDDILKRQQDAAADVAEVLSIPSSLAAVLLRHFKWRTSRVKDEWFSDDRHVRDAVGLLPADGVPVPMALSRRDLVCGICFGGFGAGKTRSAGCAHYYCDECWRGYIHAAVGDGPRCLSLRCPDPACPAAVVQDLVAAAADAADRDRYARFALRSYVEESSGGVVKWCPASGCTRAVELAGGAAGARDVFCDCRHGFCWACGEEAHRPVSCDTVRAWLAKNRSDSETTNWVLANTKHCPKCRRPIEKNQGCNHMTCSAPCGHQFCWLCSDPWDGHRKCSRYEYEVQPREPGGGEKSGGGGQGKAAAWQEEVLRRRQAKASLDRYLYHYERWAANRGSLRKALEDMDELRLSGLERMAAALEVPAADLGFLTRAYELVADSRRVMRWVYAYGYFLDPVRDAAKRRLFDHLQDDANSRLESLHSCAELERRKFDAGAAEDRRADAMNEMYRAYKKKLEDLTSATRHYFGNLVKAFEADMPEFNSVKK</sequence>
<keyword evidence="16" id="KW-1185">Reference proteome</keyword>
<dbReference type="SMART" id="SM00647">
    <property type="entry name" value="IBR"/>
    <property type="match status" value="2"/>
</dbReference>
<dbReference type="SUPFAM" id="SSF57850">
    <property type="entry name" value="RING/U-box"/>
    <property type="match status" value="3"/>
</dbReference>
<dbReference type="InterPro" id="IPR044066">
    <property type="entry name" value="TRIAD_supradom"/>
</dbReference>
<dbReference type="GO" id="GO:0008270">
    <property type="term" value="F:zinc ion binding"/>
    <property type="evidence" value="ECO:0007669"/>
    <property type="project" value="UniProtKB-KW"/>
</dbReference>
<gene>
    <name evidence="15" type="ORF">PVAP13_8KG380100</name>
</gene>
<dbReference type="Proteomes" id="UP000823388">
    <property type="component" value="Chromosome 8K"/>
</dbReference>
<evidence type="ECO:0000256" key="8">
    <source>
        <dbReference type="ARBA" id="ARBA00022723"/>
    </source>
</evidence>
<evidence type="ECO:0000259" key="14">
    <source>
        <dbReference type="PROSITE" id="PS51873"/>
    </source>
</evidence>
<evidence type="ECO:0000256" key="6">
    <source>
        <dbReference type="ARBA" id="ARBA00012251"/>
    </source>
</evidence>
<protein>
    <recommendedName>
        <fullName evidence="6">RBR-type E3 ubiquitin transferase</fullName>
        <ecNumber evidence="6">2.3.2.31</ecNumber>
    </recommendedName>
</protein>
<reference evidence="15 16" key="1">
    <citation type="submission" date="2020-05" db="EMBL/GenBank/DDBJ databases">
        <title>WGS assembly of Panicum virgatum.</title>
        <authorList>
            <person name="Lovell J.T."/>
            <person name="Jenkins J."/>
            <person name="Shu S."/>
            <person name="Juenger T.E."/>
            <person name="Schmutz J."/>
        </authorList>
    </citation>
    <scope>NUCLEOTIDE SEQUENCE [LARGE SCALE GENOMIC DNA]</scope>
    <source>
        <strain evidence="16">cv. AP13</strain>
    </source>
</reference>
<comment type="catalytic activity">
    <reaction evidence="1">
        <text>[E2 ubiquitin-conjugating enzyme]-S-ubiquitinyl-L-cysteine + [acceptor protein]-L-lysine = [E2 ubiquitin-conjugating enzyme]-L-cysteine + [acceptor protein]-N(6)-ubiquitinyl-L-lysine.</text>
        <dbReference type="EC" id="2.3.2.31"/>
    </reaction>
</comment>
<dbReference type="Gene3D" id="3.30.40.10">
    <property type="entry name" value="Zinc/RING finger domain, C3HC4 (zinc finger)"/>
    <property type="match status" value="1"/>
</dbReference>
<evidence type="ECO:0000313" key="15">
    <source>
        <dbReference type="EMBL" id="KAG2564006.1"/>
    </source>
</evidence>
<dbReference type="Gene3D" id="1.20.120.1750">
    <property type="match status" value="1"/>
</dbReference>
<evidence type="ECO:0000256" key="5">
    <source>
        <dbReference type="ARBA" id="ARBA00005884"/>
    </source>
</evidence>
<dbReference type="FunFam" id="3.30.40.10:FF:000019">
    <property type="entry name" value="RBR-type E3 ubiquitin transferase"/>
    <property type="match status" value="1"/>
</dbReference>
<dbReference type="PANTHER" id="PTHR11685">
    <property type="entry name" value="RBR FAMILY RING FINGER AND IBR DOMAIN-CONTAINING"/>
    <property type="match status" value="1"/>
</dbReference>
<dbReference type="InterPro" id="IPR048962">
    <property type="entry name" value="ARIH1-like_UBL"/>
</dbReference>
<keyword evidence="10" id="KW-0863">Zinc-finger</keyword>
<dbReference type="GO" id="GO:0061630">
    <property type="term" value="F:ubiquitin protein ligase activity"/>
    <property type="evidence" value="ECO:0007669"/>
    <property type="project" value="UniProtKB-EC"/>
</dbReference>
<dbReference type="Pfam" id="PF01485">
    <property type="entry name" value="IBR"/>
    <property type="match status" value="1"/>
</dbReference>
<keyword evidence="7" id="KW-0808">Transferase</keyword>
<dbReference type="InterPro" id="IPR002867">
    <property type="entry name" value="IBR_dom"/>
</dbReference>
<organism evidence="15 16">
    <name type="scientific">Panicum virgatum</name>
    <name type="common">Blackwell switchgrass</name>
    <dbReference type="NCBI Taxonomy" id="38727"/>
    <lineage>
        <taxon>Eukaryota</taxon>
        <taxon>Viridiplantae</taxon>
        <taxon>Streptophyta</taxon>
        <taxon>Embryophyta</taxon>
        <taxon>Tracheophyta</taxon>
        <taxon>Spermatophyta</taxon>
        <taxon>Magnoliopsida</taxon>
        <taxon>Liliopsida</taxon>
        <taxon>Poales</taxon>
        <taxon>Poaceae</taxon>
        <taxon>PACMAD clade</taxon>
        <taxon>Panicoideae</taxon>
        <taxon>Panicodae</taxon>
        <taxon>Paniceae</taxon>
        <taxon>Panicinae</taxon>
        <taxon>Panicum</taxon>
        <taxon>Panicum sect. Hiantes</taxon>
    </lineage>
</organism>
<dbReference type="OrthoDB" id="10009520at2759"/>
<evidence type="ECO:0000256" key="9">
    <source>
        <dbReference type="ARBA" id="ARBA00022737"/>
    </source>
</evidence>
<keyword evidence="8" id="KW-0479">Metal-binding</keyword>
<evidence type="ECO:0000256" key="12">
    <source>
        <dbReference type="ARBA" id="ARBA00022833"/>
    </source>
</evidence>
<comment type="similarity">
    <text evidence="5">Belongs to the RBR family. Ariadne subfamily.</text>
</comment>
<accession>A0A8T0PYM0</accession>
<dbReference type="CDD" id="cd20346">
    <property type="entry name" value="BRcat_RBR_ANKIB1"/>
    <property type="match status" value="1"/>
</dbReference>
<dbReference type="FunFam" id="1.20.120.1750:FF:000027">
    <property type="entry name" value="RBR-type E3 ubiquitin transferase"/>
    <property type="match status" value="1"/>
</dbReference>